<dbReference type="GO" id="GO:0005886">
    <property type="term" value="C:plasma membrane"/>
    <property type="evidence" value="ECO:0007669"/>
    <property type="project" value="TreeGrafter"/>
</dbReference>
<feature type="domain" description="DUF218" evidence="2">
    <location>
        <begin position="57"/>
        <end position="184"/>
    </location>
</feature>
<dbReference type="InterPro" id="IPR003848">
    <property type="entry name" value="DUF218"/>
</dbReference>
<dbReference type="AlphaFoldDB" id="A0A250WWY9"/>
<evidence type="ECO:0000313" key="3">
    <source>
        <dbReference type="EMBL" id="GAX75347.1"/>
    </source>
</evidence>
<sequence length="235" mass="25849">MVARINRGERQISGGWIGGSVGLLIVALSACLGRVGFVAWLHQLLSTSGQDAPDKADVIIVLGYALFRTGKPTEPLKGRVAAAVNAFKNGKGDYVILSGAHPGEGLRAISEANAMLEYATNLLGMEPEKNKWIREEDSTSTRENALFSLKIVKSRGWSKILVVTSPFHQKRSYWTFKKAVKDSGMDPSQLSVRMLRTSFVGHIGYGGALQDTAVDCWDWVREILAIAYYWVRGYI</sequence>
<dbReference type="EMBL" id="BEGY01000012">
    <property type="protein sequence ID" value="GAX75347.1"/>
    <property type="molecule type" value="Genomic_DNA"/>
</dbReference>
<protein>
    <recommendedName>
        <fullName evidence="2">DUF218 domain-containing protein</fullName>
    </recommendedName>
</protein>
<keyword evidence="1" id="KW-1133">Transmembrane helix</keyword>
<gene>
    <name evidence="3" type="ORF">CEUSTIGMA_g2791.t1</name>
</gene>
<comment type="caution">
    <text evidence="3">The sequence shown here is derived from an EMBL/GenBank/DDBJ whole genome shotgun (WGS) entry which is preliminary data.</text>
</comment>
<dbReference type="OrthoDB" id="529184at2759"/>
<keyword evidence="1" id="KW-0472">Membrane</keyword>
<keyword evidence="1" id="KW-0812">Transmembrane</keyword>
<dbReference type="Gene3D" id="3.40.50.620">
    <property type="entry name" value="HUPs"/>
    <property type="match status" value="1"/>
</dbReference>
<reference evidence="3 4" key="1">
    <citation type="submission" date="2017-08" db="EMBL/GenBank/DDBJ databases">
        <title>Acidophilic green algal genome provides insights into adaptation to an acidic environment.</title>
        <authorList>
            <person name="Hirooka S."/>
            <person name="Hirose Y."/>
            <person name="Kanesaki Y."/>
            <person name="Higuchi S."/>
            <person name="Fujiwara T."/>
            <person name="Onuma R."/>
            <person name="Era A."/>
            <person name="Ohbayashi R."/>
            <person name="Uzuka A."/>
            <person name="Nozaki H."/>
            <person name="Yoshikawa H."/>
            <person name="Miyagishima S.Y."/>
        </authorList>
    </citation>
    <scope>NUCLEOTIDE SEQUENCE [LARGE SCALE GENOMIC DNA]</scope>
    <source>
        <strain evidence="3 4">NIES-2499</strain>
    </source>
</reference>
<organism evidence="3 4">
    <name type="scientific">Chlamydomonas eustigma</name>
    <dbReference type="NCBI Taxonomy" id="1157962"/>
    <lineage>
        <taxon>Eukaryota</taxon>
        <taxon>Viridiplantae</taxon>
        <taxon>Chlorophyta</taxon>
        <taxon>core chlorophytes</taxon>
        <taxon>Chlorophyceae</taxon>
        <taxon>CS clade</taxon>
        <taxon>Chlamydomonadales</taxon>
        <taxon>Chlamydomonadaceae</taxon>
        <taxon>Chlamydomonas</taxon>
    </lineage>
</organism>
<dbReference type="Proteomes" id="UP000232323">
    <property type="component" value="Unassembled WGS sequence"/>
</dbReference>
<dbReference type="PANTHER" id="PTHR30336">
    <property type="entry name" value="INNER MEMBRANE PROTEIN, PROBABLE PERMEASE"/>
    <property type="match status" value="1"/>
</dbReference>
<evidence type="ECO:0000313" key="4">
    <source>
        <dbReference type="Proteomes" id="UP000232323"/>
    </source>
</evidence>
<dbReference type="InterPro" id="IPR051599">
    <property type="entry name" value="Cell_Envelope_Assoc"/>
</dbReference>
<name>A0A250WWY9_9CHLO</name>
<feature type="transmembrane region" description="Helical" evidence="1">
    <location>
        <begin position="21"/>
        <end position="41"/>
    </location>
</feature>
<evidence type="ECO:0000256" key="1">
    <source>
        <dbReference type="SAM" id="Phobius"/>
    </source>
</evidence>
<proteinExistence type="predicted"/>
<evidence type="ECO:0000259" key="2">
    <source>
        <dbReference type="Pfam" id="PF02698"/>
    </source>
</evidence>
<dbReference type="CDD" id="cd06259">
    <property type="entry name" value="YdcF-like"/>
    <property type="match status" value="1"/>
</dbReference>
<accession>A0A250WWY9</accession>
<dbReference type="PROSITE" id="PS51257">
    <property type="entry name" value="PROKAR_LIPOPROTEIN"/>
    <property type="match status" value="1"/>
</dbReference>
<dbReference type="InterPro" id="IPR014729">
    <property type="entry name" value="Rossmann-like_a/b/a_fold"/>
</dbReference>
<keyword evidence="4" id="KW-1185">Reference proteome</keyword>
<dbReference type="Pfam" id="PF02698">
    <property type="entry name" value="DUF218"/>
    <property type="match status" value="1"/>
</dbReference>
<dbReference type="PANTHER" id="PTHR30336:SF20">
    <property type="entry name" value="DUF218 DOMAIN-CONTAINING PROTEIN"/>
    <property type="match status" value="1"/>
</dbReference>